<keyword evidence="6" id="KW-1185">Reference proteome</keyword>
<keyword evidence="3" id="KW-0378">Hydrolase</keyword>
<dbReference type="SUPFAM" id="SSF102215">
    <property type="entry name" value="Creatininase"/>
    <property type="match status" value="1"/>
</dbReference>
<dbReference type="Proteomes" id="UP000451471">
    <property type="component" value="Unassembled WGS sequence"/>
</dbReference>
<reference evidence="5 6" key="1">
    <citation type="submission" date="2019-12" db="EMBL/GenBank/DDBJ databases">
        <title>Halocatena pleomorpha gen. nov. sp. nov., an extremely halophilic archaeon of family Halobacteriaceae isolated from saltpan soil.</title>
        <authorList>
            <person name="Pal Y."/>
            <person name="Verma A."/>
            <person name="Krishnamurthi S."/>
            <person name="Kumar P."/>
        </authorList>
    </citation>
    <scope>NUCLEOTIDE SEQUENCE [LARGE SCALE GENOMIC DNA]</scope>
    <source>
        <strain evidence="5 6">JCM 16495</strain>
    </source>
</reference>
<dbReference type="PANTHER" id="PTHR35005:SF1">
    <property type="entry name" value="2-AMINO-5-FORMYLAMINO-6-RIBOSYLAMINOPYRIMIDIN-4(3H)-ONE 5'-MONOPHOSPHATE DEFORMYLASE"/>
    <property type="match status" value="1"/>
</dbReference>
<evidence type="ECO:0000256" key="3">
    <source>
        <dbReference type="ARBA" id="ARBA00022801"/>
    </source>
</evidence>
<evidence type="ECO:0000313" key="6">
    <source>
        <dbReference type="Proteomes" id="UP000451471"/>
    </source>
</evidence>
<dbReference type="GO" id="GO:0009231">
    <property type="term" value="P:riboflavin biosynthetic process"/>
    <property type="evidence" value="ECO:0007669"/>
    <property type="project" value="TreeGrafter"/>
</dbReference>
<dbReference type="EMBL" id="WSZK01000023">
    <property type="protein sequence ID" value="MWG35413.1"/>
    <property type="molecule type" value="Genomic_DNA"/>
</dbReference>
<proteinExistence type="predicted"/>
<name>A0A6B0GRT8_9EURY</name>
<dbReference type="RefSeq" id="WP_158205094.1">
    <property type="nucleotide sequence ID" value="NZ_WSZK01000023.1"/>
</dbReference>
<organism evidence="5 6">
    <name type="scientific">Halomarina oriensis</name>
    <dbReference type="NCBI Taxonomy" id="671145"/>
    <lineage>
        <taxon>Archaea</taxon>
        <taxon>Methanobacteriati</taxon>
        <taxon>Methanobacteriota</taxon>
        <taxon>Stenosarchaea group</taxon>
        <taxon>Halobacteria</taxon>
        <taxon>Halobacteriales</taxon>
        <taxon>Natronomonadaceae</taxon>
        <taxon>Halomarina</taxon>
    </lineage>
</organism>
<accession>A0A6B0GRT8</accession>
<keyword evidence="2" id="KW-0479">Metal-binding</keyword>
<dbReference type="InterPro" id="IPR003785">
    <property type="entry name" value="Creatininase/forma_Hydrolase"/>
</dbReference>
<evidence type="ECO:0000256" key="1">
    <source>
        <dbReference type="ARBA" id="ARBA00001947"/>
    </source>
</evidence>
<dbReference type="GO" id="GO:0016811">
    <property type="term" value="F:hydrolase activity, acting on carbon-nitrogen (but not peptide) bonds, in linear amides"/>
    <property type="evidence" value="ECO:0007669"/>
    <property type="project" value="TreeGrafter"/>
</dbReference>
<evidence type="ECO:0000256" key="2">
    <source>
        <dbReference type="ARBA" id="ARBA00022723"/>
    </source>
</evidence>
<comment type="cofactor">
    <cofactor evidence="1">
        <name>Zn(2+)</name>
        <dbReference type="ChEBI" id="CHEBI:29105"/>
    </cofactor>
</comment>
<dbReference type="PANTHER" id="PTHR35005">
    <property type="entry name" value="3-DEHYDRO-SCYLLO-INOSOSE HYDROLASE"/>
    <property type="match status" value="1"/>
</dbReference>
<evidence type="ECO:0000313" key="5">
    <source>
        <dbReference type="EMBL" id="MWG35413.1"/>
    </source>
</evidence>
<protein>
    <submittedName>
        <fullName evidence="5">Creatininase family protein</fullName>
    </submittedName>
</protein>
<evidence type="ECO:0000256" key="4">
    <source>
        <dbReference type="ARBA" id="ARBA00022833"/>
    </source>
</evidence>
<dbReference type="AlphaFoldDB" id="A0A6B0GRT8"/>
<dbReference type="InterPro" id="IPR024087">
    <property type="entry name" value="Creatininase-like_sf"/>
</dbReference>
<sequence>MSLADHTTRSFADALDDVSVGVLPVGSTEQHGPHLPLSTDHLVADRIAGALDNPNATVLPTLAVGVSDHHRQFHGTLSVSDETFERFVRETVESLAGHGVRKVAVVNGHGGNKPALERAARTLRAEETAFCAPWHWWDAANYVIGHADQHETSMVQHLAPALVDEERLVEAEQDGTESWGKRVHGASIGFDTADFTESGAVGHPAEGSAMLGEDMFEESVAELDAFVDWLADRPFEDLLAEPHR</sequence>
<dbReference type="Gene3D" id="3.40.50.10310">
    <property type="entry name" value="Creatininase"/>
    <property type="match status" value="1"/>
</dbReference>
<keyword evidence="4" id="KW-0862">Zinc</keyword>
<dbReference type="GO" id="GO:0046872">
    <property type="term" value="F:metal ion binding"/>
    <property type="evidence" value="ECO:0007669"/>
    <property type="project" value="UniProtKB-KW"/>
</dbReference>
<dbReference type="OrthoDB" id="46121at2157"/>
<comment type="caution">
    <text evidence="5">The sequence shown here is derived from an EMBL/GenBank/DDBJ whole genome shotgun (WGS) entry which is preliminary data.</text>
</comment>
<dbReference type="Pfam" id="PF02633">
    <property type="entry name" value="Creatininase"/>
    <property type="match status" value="1"/>
</dbReference>
<gene>
    <name evidence="5" type="ORF">GQS65_13115</name>
</gene>